<dbReference type="OrthoDB" id="498125at2759"/>
<feature type="region of interest" description="Disordered" evidence="10">
    <location>
        <begin position="1"/>
        <end position="302"/>
    </location>
</feature>
<keyword evidence="6 7" id="KW-0460">Magnesium</keyword>
<feature type="compositionally biased region" description="Basic residues" evidence="10">
    <location>
        <begin position="198"/>
        <end position="215"/>
    </location>
</feature>
<feature type="domain" description="Endonuclease/exonuclease/phosphatase" evidence="11">
    <location>
        <begin position="330"/>
        <end position="542"/>
    </location>
</feature>
<dbReference type="InterPro" id="IPR020848">
    <property type="entry name" value="AP_endonuclease_F1_CS"/>
</dbReference>
<comment type="cofactor">
    <cofactor evidence="2">
        <name>Mn(2+)</name>
        <dbReference type="ChEBI" id="CHEBI:29035"/>
    </cofactor>
</comment>
<dbReference type="EC" id="3.1.-.-" evidence="9"/>
<evidence type="ECO:0000313" key="13">
    <source>
        <dbReference type="Proteomes" id="UP000299102"/>
    </source>
</evidence>
<dbReference type="PROSITE" id="PS00727">
    <property type="entry name" value="AP_NUCLEASE_F1_2"/>
    <property type="match status" value="1"/>
</dbReference>
<dbReference type="GO" id="GO:0006284">
    <property type="term" value="P:base-excision repair"/>
    <property type="evidence" value="ECO:0007669"/>
    <property type="project" value="TreeGrafter"/>
</dbReference>
<dbReference type="InterPro" id="IPR004808">
    <property type="entry name" value="AP_endonuc_1"/>
</dbReference>
<feature type="binding site" evidence="7">
    <location>
        <position position="475"/>
    </location>
    <ligand>
        <name>Mg(2+)</name>
        <dbReference type="ChEBI" id="CHEBI:18420"/>
        <label>1</label>
    </ligand>
</feature>
<dbReference type="GO" id="GO:0008311">
    <property type="term" value="F:double-stranded DNA 3'-5' DNA exonuclease activity"/>
    <property type="evidence" value="ECO:0007669"/>
    <property type="project" value="UniProtKB-EC"/>
</dbReference>
<dbReference type="EMBL" id="BGZK01000024">
    <property type="protein sequence ID" value="GBP07016.1"/>
    <property type="molecule type" value="Genomic_DNA"/>
</dbReference>
<dbReference type="GO" id="GO:0005634">
    <property type="term" value="C:nucleus"/>
    <property type="evidence" value="ECO:0007669"/>
    <property type="project" value="TreeGrafter"/>
</dbReference>
<dbReference type="CDD" id="cd09087">
    <property type="entry name" value="Ape1-like_AP-endo"/>
    <property type="match status" value="1"/>
</dbReference>
<sequence length="603" mass="68823">MEADEEIIIDKKSKKGKKVIMNKQDKANGDSEEIEPAVKKGKKKKGEDHLEEISSKKIKKDDELNENIDDDEISNESEEKAELVPTGKGRKKPKKEITSKAKEVEDKQKPAPKGRKHEVEEKAQDKIEEEEEKTEDIKQDIEQNSGELIKGNQDGKLLNIKNKKKNQLKSSKEKTEPIAVDSDEKSEEIYEEEGLKESKHKKAGKGKKSKGKKRTPKDYNVEQDDHDEEQASKIDKVGDEENENEEEVSKAKPKGRRGIKKAVEVSIEKEEDHDLVEPSHKRQKKVADEKVGDAKKKAPPKNKAVTNYEDVNFSNSSTNELGKAWNFKIASWNVDGIRAWMTKGGLDYITYEKPDILCLQEVKCSQAKLPEEVLNIPGYHAYWLCSEQDGYAGIGIYTTKMAIHVDYGLQNEDLDREGRIITAEYEQFYLVCTYVPNAGRKLVTLPKRLTWNEEFRKYVKELDKKKPVIICGDMNVAHNEIDLTNPKSNKRNAGFTEEERTGMTELLSDGFIDTYRHLYPNKTGAYTFWTYMMNSRAKNVGCCNHDPNEASKSLQTQLNATNAWLTKWRMKASAPKFYHITFTLRRGAFPQVNLGSDILPQST</sequence>
<keyword evidence="9" id="KW-0234">DNA repair</keyword>
<evidence type="ECO:0000256" key="1">
    <source>
        <dbReference type="ARBA" id="ARBA00000493"/>
    </source>
</evidence>
<dbReference type="GO" id="GO:0046872">
    <property type="term" value="F:metal ion binding"/>
    <property type="evidence" value="ECO:0007669"/>
    <property type="project" value="UniProtKB-KW"/>
</dbReference>
<organism evidence="12 13">
    <name type="scientific">Eumeta variegata</name>
    <name type="common">Bagworm moth</name>
    <name type="synonym">Eumeta japonica</name>
    <dbReference type="NCBI Taxonomy" id="151549"/>
    <lineage>
        <taxon>Eukaryota</taxon>
        <taxon>Metazoa</taxon>
        <taxon>Ecdysozoa</taxon>
        <taxon>Arthropoda</taxon>
        <taxon>Hexapoda</taxon>
        <taxon>Insecta</taxon>
        <taxon>Pterygota</taxon>
        <taxon>Neoptera</taxon>
        <taxon>Endopterygota</taxon>
        <taxon>Lepidoptera</taxon>
        <taxon>Glossata</taxon>
        <taxon>Ditrysia</taxon>
        <taxon>Tineoidea</taxon>
        <taxon>Psychidae</taxon>
        <taxon>Oiketicinae</taxon>
        <taxon>Eumeta</taxon>
    </lineage>
</organism>
<name>A0A4C1SYH7_EUMVA</name>
<dbReference type="NCBIfam" id="TIGR00195">
    <property type="entry name" value="exoDNase_III"/>
    <property type="match status" value="1"/>
</dbReference>
<dbReference type="GO" id="GO:0008081">
    <property type="term" value="F:phosphoric diester hydrolase activity"/>
    <property type="evidence" value="ECO:0007669"/>
    <property type="project" value="TreeGrafter"/>
</dbReference>
<evidence type="ECO:0000256" key="2">
    <source>
        <dbReference type="ARBA" id="ARBA00001936"/>
    </source>
</evidence>
<dbReference type="SUPFAM" id="SSF56219">
    <property type="entry name" value="DNase I-like"/>
    <property type="match status" value="1"/>
</dbReference>
<comment type="catalytic activity">
    <reaction evidence="1">
        <text>Exonucleolytic cleavage in the 3'- to 5'-direction to yield nucleoside 5'-phosphates.</text>
        <dbReference type="EC" id="3.1.11.2"/>
    </reaction>
</comment>
<dbReference type="PROSITE" id="PS00726">
    <property type="entry name" value="AP_NUCLEASE_F1_1"/>
    <property type="match status" value="1"/>
</dbReference>
<dbReference type="NCBIfam" id="TIGR00633">
    <property type="entry name" value="xth"/>
    <property type="match status" value="1"/>
</dbReference>
<feature type="binding site" evidence="7">
    <location>
        <position position="361"/>
    </location>
    <ligand>
        <name>Mg(2+)</name>
        <dbReference type="ChEBI" id="CHEBI:18420"/>
        <label>1</label>
    </ligand>
</feature>
<keyword evidence="9" id="KW-0227">DNA damage</keyword>
<dbReference type="InterPro" id="IPR020847">
    <property type="entry name" value="AP_endonuclease_F1_BS"/>
</dbReference>
<accession>A0A4C1SYH7</accession>
<proteinExistence type="inferred from homology"/>
<evidence type="ECO:0000256" key="6">
    <source>
        <dbReference type="ARBA" id="ARBA00022842"/>
    </source>
</evidence>
<comment type="similarity">
    <text evidence="3 9">Belongs to the DNA repair enzymes AP/ExoA family.</text>
</comment>
<evidence type="ECO:0000256" key="5">
    <source>
        <dbReference type="ARBA" id="ARBA00022801"/>
    </source>
</evidence>
<feature type="compositionally biased region" description="Basic residues" evidence="10">
    <location>
        <begin position="251"/>
        <end position="260"/>
    </location>
</feature>
<dbReference type="Proteomes" id="UP000299102">
    <property type="component" value="Unassembled WGS sequence"/>
</dbReference>
<dbReference type="PANTHER" id="PTHR22748">
    <property type="entry name" value="AP ENDONUCLEASE"/>
    <property type="match status" value="1"/>
</dbReference>
<dbReference type="STRING" id="151549.A0A4C1SYH7"/>
<feature type="compositionally biased region" description="Basic and acidic residues" evidence="10">
    <location>
        <begin position="95"/>
        <end position="109"/>
    </location>
</feature>
<feature type="compositionally biased region" description="Basic and acidic residues" evidence="10">
    <location>
        <begin position="229"/>
        <end position="239"/>
    </location>
</feature>
<gene>
    <name evidence="12" type="primary">Rrp1</name>
    <name evidence="12" type="ORF">EVAR_4443_1</name>
</gene>
<dbReference type="InterPro" id="IPR036691">
    <property type="entry name" value="Endo/exonu/phosph_ase_sf"/>
</dbReference>
<evidence type="ECO:0000256" key="4">
    <source>
        <dbReference type="ARBA" id="ARBA00022723"/>
    </source>
</evidence>
<keyword evidence="13" id="KW-1185">Reference proteome</keyword>
<feature type="compositionally biased region" description="Acidic residues" evidence="10">
    <location>
        <begin position="63"/>
        <end position="76"/>
    </location>
</feature>
<dbReference type="GO" id="GO:0003906">
    <property type="term" value="F:DNA-(apurinic or apyrimidinic site) endonuclease activity"/>
    <property type="evidence" value="ECO:0007669"/>
    <property type="project" value="TreeGrafter"/>
</dbReference>
<protein>
    <recommendedName>
        <fullName evidence="9">DNA-(apurinic or apyrimidinic site) endonuclease</fullName>
        <ecNumber evidence="9">3.1.-.-</ecNumber>
    </recommendedName>
</protein>
<evidence type="ECO:0000259" key="11">
    <source>
        <dbReference type="Pfam" id="PF03372"/>
    </source>
</evidence>
<keyword evidence="4 7" id="KW-0479">Metal-binding</keyword>
<comment type="cofactor">
    <cofactor evidence="7 9">
        <name>Mg(2+)</name>
        <dbReference type="ChEBI" id="CHEBI:18420"/>
    </cofactor>
    <cofactor evidence="7 9">
        <name>Mn(2+)</name>
        <dbReference type="ChEBI" id="CHEBI:29035"/>
    </cofactor>
    <text evidence="7 9">Probably binds two magnesium or manganese ions per subunit.</text>
</comment>
<feature type="compositionally biased region" description="Basic and acidic residues" evidence="10">
    <location>
        <begin position="261"/>
        <end position="296"/>
    </location>
</feature>
<evidence type="ECO:0000256" key="10">
    <source>
        <dbReference type="SAM" id="MobiDB-lite"/>
    </source>
</evidence>
<feature type="compositionally biased region" description="Acidic residues" evidence="10">
    <location>
        <begin position="184"/>
        <end position="194"/>
    </location>
</feature>
<evidence type="ECO:0000256" key="7">
    <source>
        <dbReference type="PIRSR" id="PIRSR604808-2"/>
    </source>
</evidence>
<feature type="binding site" evidence="7">
    <location>
        <position position="333"/>
    </location>
    <ligand>
        <name>Mg(2+)</name>
        <dbReference type="ChEBI" id="CHEBI:18420"/>
        <label>1</label>
    </ligand>
</feature>
<feature type="binding site" evidence="7">
    <location>
        <position position="473"/>
    </location>
    <ligand>
        <name>Mg(2+)</name>
        <dbReference type="ChEBI" id="CHEBI:18420"/>
        <label>1</label>
    </ligand>
</feature>
<dbReference type="Gene3D" id="3.60.10.10">
    <property type="entry name" value="Endonuclease/exonuclease/phosphatase"/>
    <property type="match status" value="1"/>
</dbReference>
<keyword evidence="5" id="KW-0378">Hydrolase</keyword>
<feature type="compositionally biased region" description="Basic and acidic residues" evidence="10">
    <location>
        <begin position="117"/>
        <end position="126"/>
    </location>
</feature>
<dbReference type="InterPro" id="IPR005135">
    <property type="entry name" value="Endo/exonuclease/phosphatase"/>
</dbReference>
<dbReference type="PANTHER" id="PTHR22748:SF6">
    <property type="entry name" value="DNA-(APURINIC OR APYRIMIDINIC SITE) ENDONUCLEASE"/>
    <property type="match status" value="1"/>
</dbReference>
<reference evidence="12 13" key="1">
    <citation type="journal article" date="2019" name="Commun. Biol.">
        <title>The bagworm genome reveals a unique fibroin gene that provides high tensile strength.</title>
        <authorList>
            <person name="Kono N."/>
            <person name="Nakamura H."/>
            <person name="Ohtoshi R."/>
            <person name="Tomita M."/>
            <person name="Numata K."/>
            <person name="Arakawa K."/>
        </authorList>
    </citation>
    <scope>NUCLEOTIDE SEQUENCE [LARGE SCALE GENOMIC DNA]</scope>
</reference>
<keyword evidence="7" id="KW-0464">Manganese</keyword>
<comment type="caution">
    <text evidence="12">The sequence shown here is derived from an EMBL/GenBank/DDBJ whole genome shotgun (WGS) entry which is preliminary data.</text>
</comment>
<dbReference type="PROSITE" id="PS51435">
    <property type="entry name" value="AP_NUCLEASE_F1_4"/>
    <property type="match status" value="1"/>
</dbReference>
<evidence type="ECO:0000256" key="3">
    <source>
        <dbReference type="ARBA" id="ARBA00007092"/>
    </source>
</evidence>
<dbReference type="GO" id="GO:0003677">
    <property type="term" value="F:DNA binding"/>
    <property type="evidence" value="ECO:0007669"/>
    <property type="project" value="InterPro"/>
</dbReference>
<dbReference type="AlphaFoldDB" id="A0A4C1SYH7"/>
<evidence type="ECO:0000313" key="12">
    <source>
        <dbReference type="EMBL" id="GBP07016.1"/>
    </source>
</evidence>
<feature type="site" description="Transition state stabilizer" evidence="8">
    <location>
        <position position="475"/>
    </location>
</feature>
<feature type="compositionally biased region" description="Basic and acidic residues" evidence="10">
    <location>
        <begin position="45"/>
        <end position="62"/>
    </location>
</feature>
<dbReference type="Pfam" id="PF03372">
    <property type="entry name" value="Exo_endo_phos"/>
    <property type="match status" value="1"/>
</dbReference>
<evidence type="ECO:0000256" key="9">
    <source>
        <dbReference type="RuleBase" id="RU362131"/>
    </source>
</evidence>
<evidence type="ECO:0000256" key="8">
    <source>
        <dbReference type="PIRSR" id="PIRSR604808-3"/>
    </source>
</evidence>